<feature type="compositionally biased region" description="Pro residues" evidence="1">
    <location>
        <begin position="386"/>
        <end position="399"/>
    </location>
</feature>
<dbReference type="AlphaFoldDB" id="A0A2B7WJ03"/>
<comment type="caution">
    <text evidence="2">The sequence shown here is derived from an EMBL/GenBank/DDBJ whole genome shotgun (WGS) entry which is preliminary data.</text>
</comment>
<evidence type="ECO:0000313" key="3">
    <source>
        <dbReference type="Proteomes" id="UP000224634"/>
    </source>
</evidence>
<dbReference type="EMBL" id="PDNA01000353">
    <property type="protein sequence ID" value="PGG96606.1"/>
    <property type="molecule type" value="Genomic_DNA"/>
</dbReference>
<dbReference type="STRING" id="1447883.A0A2B7WJ03"/>
<sequence length="466" mass="50868">MLRSYDSRKEPPPEFNCTIWEAGRATSATGLAFKPIRIGQHWFIDEGAGKYNPAPQVLDEATVNEWPGREVGVFLSVGTGKRPPGTNHLQHEWWEEFFTDSLGTFAEARRRLISKIEGCETTHQYMLREHLTKRNVPKENYFRLNVEVGVGEFGMNEWNRLAEISTSTRMYLGKNETQKMNLEAAAKLAKIQRMHRRAEAHTAAMAAAAGTNTEEVNPSQQQPQQQQQYRPVPPIPINAPTPPPPNSSHHQTPGPAPAPTPAPVPISAPPPGPPPPPPPDAIELPAFELPAETVPAHYSSANLPSPSDKYPILSPTDLPQPLNIGRKGSRPQVQAQAQGRPNSSSSPSLPSRLSADLPARPGSMGSNSIANPPQPPRTSSDGFRPDIPPPVPPKTPIPYPDYGGHVSMPIIPPPRSANRPTSNANGGFVMPATTAGQQQQGWKLPYPDDRPPPPVNKLRKPTYSPR</sequence>
<feature type="compositionally biased region" description="Pro residues" evidence="1">
    <location>
        <begin position="231"/>
        <end position="246"/>
    </location>
</feature>
<proteinExistence type="predicted"/>
<dbReference type="Proteomes" id="UP000224634">
    <property type="component" value="Unassembled WGS sequence"/>
</dbReference>
<feature type="compositionally biased region" description="Polar residues" evidence="1">
    <location>
        <begin position="364"/>
        <end position="381"/>
    </location>
</feature>
<feature type="region of interest" description="Disordered" evidence="1">
    <location>
        <begin position="193"/>
        <end position="466"/>
    </location>
</feature>
<keyword evidence="3" id="KW-1185">Reference proteome</keyword>
<dbReference type="GO" id="GO:0016020">
    <property type="term" value="C:membrane"/>
    <property type="evidence" value="ECO:0007669"/>
    <property type="project" value="TreeGrafter"/>
</dbReference>
<accession>A0A2B7WJ03</accession>
<protein>
    <recommendedName>
        <fullName evidence="4">PNPLA domain-containing protein</fullName>
    </recommendedName>
</protein>
<feature type="compositionally biased region" description="Pro residues" evidence="1">
    <location>
        <begin position="254"/>
        <end position="280"/>
    </location>
</feature>
<feature type="compositionally biased region" description="Low complexity" evidence="1">
    <location>
        <begin position="201"/>
        <end position="230"/>
    </location>
</feature>
<dbReference type="GO" id="GO:0019369">
    <property type="term" value="P:arachidonate metabolic process"/>
    <property type="evidence" value="ECO:0007669"/>
    <property type="project" value="TreeGrafter"/>
</dbReference>
<dbReference type="Gene3D" id="3.40.1090.10">
    <property type="entry name" value="Cytosolic phospholipase A2 catalytic domain"/>
    <property type="match status" value="1"/>
</dbReference>
<feature type="compositionally biased region" description="Low complexity" evidence="1">
    <location>
        <begin position="340"/>
        <end position="354"/>
    </location>
</feature>
<evidence type="ECO:0008006" key="4">
    <source>
        <dbReference type="Google" id="ProtNLM"/>
    </source>
</evidence>
<organism evidence="2 3">
    <name type="scientific">Polytolypa hystricis (strain UAMH7299)</name>
    <dbReference type="NCBI Taxonomy" id="1447883"/>
    <lineage>
        <taxon>Eukaryota</taxon>
        <taxon>Fungi</taxon>
        <taxon>Dikarya</taxon>
        <taxon>Ascomycota</taxon>
        <taxon>Pezizomycotina</taxon>
        <taxon>Eurotiomycetes</taxon>
        <taxon>Eurotiomycetidae</taxon>
        <taxon>Onygenales</taxon>
        <taxon>Onygenales incertae sedis</taxon>
        <taxon>Polytolypa</taxon>
    </lineage>
</organism>
<dbReference type="SUPFAM" id="SSF52151">
    <property type="entry name" value="FabD/lysophospholipase-like"/>
    <property type="match status" value="1"/>
</dbReference>
<gene>
    <name evidence="2" type="ORF">AJ80_09807</name>
</gene>
<evidence type="ECO:0000313" key="2">
    <source>
        <dbReference type="EMBL" id="PGG96606.1"/>
    </source>
</evidence>
<reference evidence="2 3" key="1">
    <citation type="submission" date="2017-10" db="EMBL/GenBank/DDBJ databases">
        <title>Comparative genomics in systemic dimorphic fungi from Ajellomycetaceae.</title>
        <authorList>
            <person name="Munoz J.F."/>
            <person name="Mcewen J.G."/>
            <person name="Clay O.K."/>
            <person name="Cuomo C.A."/>
        </authorList>
    </citation>
    <scope>NUCLEOTIDE SEQUENCE [LARGE SCALE GENOMIC DNA]</scope>
    <source>
        <strain evidence="2 3">UAMH7299</strain>
    </source>
</reference>
<evidence type="ECO:0000256" key="1">
    <source>
        <dbReference type="SAM" id="MobiDB-lite"/>
    </source>
</evidence>
<dbReference type="InterPro" id="IPR016035">
    <property type="entry name" value="Acyl_Trfase/lysoPLipase"/>
</dbReference>
<dbReference type="PANTHER" id="PTHR24185:SF4">
    <property type="entry name" value="SERINE HYDROLASE, PUTATIVE (AFU_ORTHOLOGUE AFUA_2G07870)-RELATED"/>
    <property type="match status" value="1"/>
</dbReference>
<name>A0A2B7WJ03_POLH7</name>
<dbReference type="GO" id="GO:0047499">
    <property type="term" value="F:calcium-independent phospholipase A2 activity"/>
    <property type="evidence" value="ECO:0007669"/>
    <property type="project" value="TreeGrafter"/>
</dbReference>
<dbReference type="OrthoDB" id="630895at2759"/>
<dbReference type="PANTHER" id="PTHR24185">
    <property type="entry name" value="CALCIUM-INDEPENDENT PHOSPHOLIPASE A2-GAMMA"/>
    <property type="match status" value="1"/>
</dbReference>